<dbReference type="Proteomes" id="UP000265520">
    <property type="component" value="Unassembled WGS sequence"/>
</dbReference>
<proteinExistence type="predicted"/>
<dbReference type="AlphaFoldDB" id="A0A392T4H4"/>
<accession>A0A392T4H4</accession>
<comment type="caution">
    <text evidence="2">The sequence shown here is derived from an EMBL/GenBank/DDBJ whole genome shotgun (WGS) entry which is preliminary data.</text>
</comment>
<name>A0A392T4H4_9FABA</name>
<sequence length="72" mass="8050">MIRLSRLAKASELQRDKTENLQVPGKQQRTTSLSELLSRLASIHHSRPTSFILAQRAHPELDALFASLSSNP</sequence>
<keyword evidence="3" id="KW-1185">Reference proteome</keyword>
<evidence type="ECO:0000256" key="1">
    <source>
        <dbReference type="SAM" id="MobiDB-lite"/>
    </source>
</evidence>
<evidence type="ECO:0000313" key="3">
    <source>
        <dbReference type="Proteomes" id="UP000265520"/>
    </source>
</evidence>
<reference evidence="2 3" key="1">
    <citation type="journal article" date="2018" name="Front. Plant Sci.">
        <title>Red Clover (Trifolium pratense) and Zigzag Clover (T. medium) - A Picture of Genomic Similarities and Differences.</title>
        <authorList>
            <person name="Dluhosova J."/>
            <person name="Istvanek J."/>
            <person name="Nedelnik J."/>
            <person name="Repkova J."/>
        </authorList>
    </citation>
    <scope>NUCLEOTIDE SEQUENCE [LARGE SCALE GENOMIC DNA]</scope>
    <source>
        <strain evidence="3">cv. 10/8</strain>
        <tissue evidence="2">Leaf</tissue>
    </source>
</reference>
<feature type="region of interest" description="Disordered" evidence="1">
    <location>
        <begin position="9"/>
        <end position="30"/>
    </location>
</feature>
<evidence type="ECO:0000313" key="2">
    <source>
        <dbReference type="EMBL" id="MCI56021.1"/>
    </source>
</evidence>
<dbReference type="EMBL" id="LXQA010505627">
    <property type="protein sequence ID" value="MCI56021.1"/>
    <property type="molecule type" value="Genomic_DNA"/>
</dbReference>
<organism evidence="2 3">
    <name type="scientific">Trifolium medium</name>
    <dbReference type="NCBI Taxonomy" id="97028"/>
    <lineage>
        <taxon>Eukaryota</taxon>
        <taxon>Viridiplantae</taxon>
        <taxon>Streptophyta</taxon>
        <taxon>Embryophyta</taxon>
        <taxon>Tracheophyta</taxon>
        <taxon>Spermatophyta</taxon>
        <taxon>Magnoliopsida</taxon>
        <taxon>eudicotyledons</taxon>
        <taxon>Gunneridae</taxon>
        <taxon>Pentapetalae</taxon>
        <taxon>rosids</taxon>
        <taxon>fabids</taxon>
        <taxon>Fabales</taxon>
        <taxon>Fabaceae</taxon>
        <taxon>Papilionoideae</taxon>
        <taxon>50 kb inversion clade</taxon>
        <taxon>NPAAA clade</taxon>
        <taxon>Hologalegina</taxon>
        <taxon>IRL clade</taxon>
        <taxon>Trifolieae</taxon>
        <taxon>Trifolium</taxon>
    </lineage>
</organism>
<protein>
    <submittedName>
        <fullName evidence="2">Uncharacterized protein</fullName>
    </submittedName>
</protein>